<dbReference type="InterPro" id="IPR030934">
    <property type="entry name" value="Intein_C"/>
</dbReference>
<dbReference type="InterPro" id="IPR003587">
    <property type="entry name" value="Hint_dom_N"/>
</dbReference>
<gene>
    <name evidence="4" type="ORF">GCM10022267_41890</name>
</gene>
<dbReference type="PROSITE" id="PS50818">
    <property type="entry name" value="INTEIN_C_TER"/>
    <property type="match status" value="1"/>
</dbReference>
<keyword evidence="1" id="KW-0677">Repeat</keyword>
<sequence>MPSIATAHLNTLRCFPSYWTPEGALEPQLHWFHKYVVRAVIADDRVRELSEQTKIYYEYESIANAPLWHYDENDFGDPKYRTWSQWRGYNKVRTISGDTNEPDRPVTEKIYLRGMDGDTVPGGKRDAWVEYDGERIEDAERLKGVEWKTFVKNGDAVHSKTTSEPWMSPPTAVNGDDKALLLNTKTVTTTTYLGGERWWTKRASTTFDDAHGRALNVQDEGDIGVTGDERCTTTTYAPNEAAWMWNYASRILTYAAKCDVAATDDNTISDTISAYDGKAYGDAPTTGNVTTASRWNGERTSPREYQVVTTTEYDIYGRVKKTTDAALGQTTTSHEPAFGFPVRKVTTANAKGHTSTVEYDPARGLPVAQIGANGERVDAKYDALGRLTHTWLPHRERDLSASAMYEYIYDESTATVIEVSKSLRERDEGYNVSYKIFDGLLRPRQTQTPDGEQKAGELGRVITDTFYDSRGLVTKTNNAFFNKQAPDGKLLVVLDAQVPNQEFTKYDKLSRPISVSYHKFGTPQWNTTTVYAGDRVHVTPPPGQTPTTVVTDAHGREIERIQRDGDQTDTTKSTYNFKGQLEQVTDPAGNKWSYVYDLLGRKWKETDPDRGTTTVEYNALDQVVKTTDSENRSLTFKYDQLGRKTEMLSGTTPLAKWEYDGKKKGLLDSSTRYSGGHAYVQRITEYDAYSRVLETQVEIPTVEGTLGRTYMFARDYTPVTGALLFTESPAAGGLAAESVSTAYNDQGAPIKTGGLNTYVNEHIYSKFGETLRLTLGADMSPDQLWLTNYFEEGTRRLEQSIVDRSRDTDYRISNRKYSYDTGGNVARIADQPSDATAWDTQCFRYDKLRRLTKAFTPRSGDCAGEPTAASLGGVASYLYDYGYDKIGNRTLERTTTSSGVVNRKYNYDPANQPHVVRSIDESGPSGMAHDEFSYDRAGNTTTRKVAGNTQTISYDVEGRTSKVVEASGKESSYLYDADGGRLIKREPGRTTLYLPEGMELVKDDATKQVSGKRYYSHGGTVVAVRHSSGRLSYEVSDHQGTPVVSVKAGELTYQRQYFDPFGKARGPNGGSWPDDKGFVGGTRDASGLTHLGAREYDPAIGRFLSDDPIMNTANPQQVNGYSYSNNNPVTFSDPSGMYLEGGTGSDGHNYGIDKERNIIVGNWPGGDEASAAAYPAATNKRRTAHAAYNKAQQARYDAAGGKDKYEEYLREANNSQSWWDVVVAELPDLLMDLTGINDIKDCFTSFDILACASLVPAAKVIKLVQAAERIVKAIMKANRIIDKIADAAARLRRVEEKAEEVAEAATKCLVNSFVPGTRVLMADGSSKPIEQIKLGERVLATDPETGQSQAEGVVRTIVGDGSKNLVELTVDGQSEKIVATDGHRFWLPELKEWVRADKLVAGVWLQTSSGTWVQVVQVRRWSAEQRVHNLTVSGAHTYYVLAGATPVLVHNCGTTSIYRTSPIERGSSELDGGLNAEHFPRTDDGSFDGAAHFGNEKTATEWARGSVDTHGVGFRIEVPTPWLRDHINAGRIEEWEGMTDEYMEYVIPRELFGELNSFSRFPWSGR</sequence>
<dbReference type="InterPro" id="IPR050708">
    <property type="entry name" value="T6SS_VgrG/RHS"/>
</dbReference>
<dbReference type="InterPro" id="IPR056823">
    <property type="entry name" value="TEN-like_YD-shell"/>
</dbReference>
<feature type="coiled-coil region" evidence="2">
    <location>
        <begin position="1277"/>
        <end position="1304"/>
    </location>
</feature>
<feature type="domain" description="Hint" evidence="3">
    <location>
        <begin position="1310"/>
        <end position="1409"/>
    </location>
</feature>
<dbReference type="Pfam" id="PF25023">
    <property type="entry name" value="TEN_YD-shell"/>
    <property type="match status" value="2"/>
</dbReference>
<dbReference type="InterPro" id="IPR036844">
    <property type="entry name" value="Hint_dom_sf"/>
</dbReference>
<dbReference type="InterPro" id="IPR022385">
    <property type="entry name" value="Rhs_assc_core"/>
</dbReference>
<accession>A0ABP7B844</accession>
<dbReference type="RefSeq" id="WP_346131738.1">
    <property type="nucleotide sequence ID" value="NZ_BAABBE010000011.1"/>
</dbReference>
<evidence type="ECO:0000259" key="3">
    <source>
        <dbReference type="SMART" id="SM00306"/>
    </source>
</evidence>
<dbReference type="PANTHER" id="PTHR32305:SF17">
    <property type="entry name" value="TRNA NUCLEASE WAPA"/>
    <property type="match status" value="1"/>
</dbReference>
<evidence type="ECO:0000313" key="4">
    <source>
        <dbReference type="EMBL" id="GAA3651214.1"/>
    </source>
</evidence>
<dbReference type="NCBIfam" id="TIGR01643">
    <property type="entry name" value="YD_repeat_2x"/>
    <property type="match status" value="2"/>
</dbReference>
<dbReference type="SUPFAM" id="SSF51294">
    <property type="entry name" value="Hedgehog/intein (Hint) domain"/>
    <property type="match status" value="1"/>
</dbReference>
<dbReference type="Pfam" id="PF07591">
    <property type="entry name" value="PT-HINT"/>
    <property type="match status" value="1"/>
</dbReference>
<keyword evidence="2" id="KW-0175">Coiled coil</keyword>
<keyword evidence="5" id="KW-1185">Reference proteome</keyword>
<proteinExistence type="predicted"/>
<dbReference type="Gene3D" id="2.180.10.10">
    <property type="entry name" value="RHS repeat-associated core"/>
    <property type="match status" value="2"/>
</dbReference>
<reference evidence="5" key="1">
    <citation type="journal article" date="2019" name="Int. J. Syst. Evol. Microbiol.">
        <title>The Global Catalogue of Microorganisms (GCM) 10K type strain sequencing project: providing services to taxonomists for standard genome sequencing and annotation.</title>
        <authorList>
            <consortium name="The Broad Institute Genomics Platform"/>
            <consortium name="The Broad Institute Genome Sequencing Center for Infectious Disease"/>
            <person name="Wu L."/>
            <person name="Ma J."/>
        </authorList>
    </citation>
    <scope>NUCLEOTIDE SEQUENCE [LARGE SCALE GENOMIC DNA]</scope>
    <source>
        <strain evidence="5">JCM 17494</strain>
    </source>
</reference>
<dbReference type="EMBL" id="BAABBE010000011">
    <property type="protein sequence ID" value="GAA3651214.1"/>
    <property type="molecule type" value="Genomic_DNA"/>
</dbReference>
<dbReference type="SMART" id="SM00306">
    <property type="entry name" value="HintN"/>
    <property type="match status" value="1"/>
</dbReference>
<evidence type="ECO:0000256" key="2">
    <source>
        <dbReference type="SAM" id="Coils"/>
    </source>
</evidence>
<name>A0ABP7B844_9PSEU</name>
<evidence type="ECO:0000313" key="5">
    <source>
        <dbReference type="Proteomes" id="UP001500711"/>
    </source>
</evidence>
<evidence type="ECO:0000256" key="1">
    <source>
        <dbReference type="ARBA" id="ARBA00022737"/>
    </source>
</evidence>
<dbReference type="InterPro" id="IPR006530">
    <property type="entry name" value="YD"/>
</dbReference>
<dbReference type="Proteomes" id="UP001500711">
    <property type="component" value="Unassembled WGS sequence"/>
</dbReference>
<organism evidence="4 5">
    <name type="scientific">Lentzea roselyniae</name>
    <dbReference type="NCBI Taxonomy" id="531940"/>
    <lineage>
        <taxon>Bacteria</taxon>
        <taxon>Bacillati</taxon>
        <taxon>Actinomycetota</taxon>
        <taxon>Actinomycetes</taxon>
        <taxon>Pseudonocardiales</taxon>
        <taxon>Pseudonocardiaceae</taxon>
        <taxon>Lentzea</taxon>
    </lineage>
</organism>
<comment type="caution">
    <text evidence="4">The sequence shown here is derived from an EMBL/GenBank/DDBJ whole genome shotgun (WGS) entry which is preliminary data.</text>
</comment>
<dbReference type="CDD" id="cd00081">
    <property type="entry name" value="Hint"/>
    <property type="match status" value="1"/>
</dbReference>
<protein>
    <recommendedName>
        <fullName evidence="3">Hint domain-containing protein</fullName>
    </recommendedName>
</protein>
<dbReference type="PANTHER" id="PTHR32305">
    <property type="match status" value="1"/>
</dbReference>
<dbReference type="Gene3D" id="2.170.16.10">
    <property type="entry name" value="Hedgehog/Intein (Hint) domain"/>
    <property type="match status" value="1"/>
</dbReference>
<dbReference type="NCBIfam" id="TIGR03696">
    <property type="entry name" value="Rhs_assc_core"/>
    <property type="match status" value="1"/>
</dbReference>